<sequence length="313" mass="36749">MVNKRYYWLKLQEAFFTDKRIKRLRKIAGGDTYTIIYLKLLLLSLQDEGKLYFDNVEDSFIEELALELDEDEDNVQVTINYLIAKGMLEIISDDEYFLTELPAMIGSETASTRRSRKSREKAQITRNNKNLTKALQCNTKATGCNKKATESKSIEKEINKEKDIYIEDRELERESPPPPQSSNISTNLSTELYTSNLQLRKEVKEILKPYISIDDIHMISVKLEKRLNEGLKADKEYLQEKIDFMEYEGKNIKECFGYFAKVVEEDWSRSKKPFKKTSETTFKKNSFHNFEQSKTEQYSEEALNALLRDRNRN</sequence>
<evidence type="ECO:0000313" key="3">
    <source>
        <dbReference type="Proteomes" id="UP000199512"/>
    </source>
</evidence>
<reference evidence="2 3" key="1">
    <citation type="submission" date="2016-10" db="EMBL/GenBank/DDBJ databases">
        <authorList>
            <person name="de Groot N.N."/>
        </authorList>
    </citation>
    <scope>NUCLEOTIDE SEQUENCE [LARGE SCALE GENOMIC DNA]</scope>
    <source>
        <strain evidence="2 3">Calf135</strain>
    </source>
</reference>
<proteinExistence type="predicted"/>
<keyword evidence="3" id="KW-1185">Reference proteome</keyword>
<organism evidence="2 3">
    <name type="scientific">Peptostreptococcus russellii</name>
    <dbReference type="NCBI Taxonomy" id="215200"/>
    <lineage>
        <taxon>Bacteria</taxon>
        <taxon>Bacillati</taxon>
        <taxon>Bacillota</taxon>
        <taxon>Clostridia</taxon>
        <taxon>Peptostreptococcales</taxon>
        <taxon>Peptostreptococcaceae</taxon>
        <taxon>Peptostreptococcus</taxon>
    </lineage>
</organism>
<dbReference type="InterPro" id="IPR010056">
    <property type="entry name" value="Phage_rep_org__N"/>
</dbReference>
<evidence type="ECO:0000313" key="2">
    <source>
        <dbReference type="EMBL" id="SEN95446.1"/>
    </source>
</evidence>
<name>A0A1H8KS48_9FIRM</name>
<gene>
    <name evidence="2" type="ORF">SAMN05216454_1413</name>
</gene>
<accession>A0A1H8KS48</accession>
<dbReference type="Proteomes" id="UP000199512">
    <property type="component" value="Unassembled WGS sequence"/>
</dbReference>
<protein>
    <submittedName>
        <fullName evidence="2">Phage replisome organizer, putative, N-terminal region</fullName>
    </submittedName>
</protein>
<dbReference type="RefSeq" id="WP_091976223.1">
    <property type="nucleotide sequence ID" value="NZ_FODF01000041.1"/>
</dbReference>
<feature type="domain" description="Phage replisome organiser N-terminal" evidence="1">
    <location>
        <begin position="8"/>
        <end position="123"/>
    </location>
</feature>
<evidence type="ECO:0000259" key="1">
    <source>
        <dbReference type="Pfam" id="PF09681"/>
    </source>
</evidence>
<dbReference type="EMBL" id="FODF01000041">
    <property type="protein sequence ID" value="SEN95446.1"/>
    <property type="molecule type" value="Genomic_DNA"/>
</dbReference>
<dbReference type="STRING" id="215200.SAMN05216454_1413"/>
<dbReference type="NCBIfam" id="TIGR01714">
    <property type="entry name" value="phage_rep_org_N"/>
    <property type="match status" value="1"/>
</dbReference>
<dbReference type="OrthoDB" id="9788567at2"/>
<dbReference type="AlphaFoldDB" id="A0A1H8KS48"/>
<dbReference type="Pfam" id="PF09681">
    <property type="entry name" value="Phage_rep_org_N"/>
    <property type="match status" value="1"/>
</dbReference>